<evidence type="ECO:0000256" key="7">
    <source>
        <dbReference type="ARBA" id="ARBA00022989"/>
    </source>
</evidence>
<dbReference type="EMBL" id="GL732609">
    <property type="protein sequence ID" value="EFX71557.1"/>
    <property type="molecule type" value="Genomic_DNA"/>
</dbReference>
<dbReference type="Gene3D" id="3.90.550.50">
    <property type="match status" value="1"/>
</dbReference>
<dbReference type="GO" id="GO:0006493">
    <property type="term" value="P:protein O-linked glycosylation"/>
    <property type="evidence" value="ECO:0000318"/>
    <property type="project" value="GO_Central"/>
</dbReference>
<dbReference type="InterPro" id="IPR002659">
    <property type="entry name" value="Glyco_trans_31"/>
</dbReference>
<dbReference type="Proteomes" id="UP000000305">
    <property type="component" value="Unassembled WGS sequence"/>
</dbReference>
<dbReference type="Pfam" id="PF01762">
    <property type="entry name" value="Galactosyl_T"/>
    <property type="match status" value="1"/>
</dbReference>
<keyword evidence="9" id="KW-0472">Membrane</keyword>
<dbReference type="eggNOG" id="KOG2287">
    <property type="taxonomic scope" value="Eukaryota"/>
</dbReference>
<keyword evidence="4" id="KW-0808">Transferase</keyword>
<dbReference type="PhylomeDB" id="E9H9S6"/>
<evidence type="ECO:0000313" key="11">
    <source>
        <dbReference type="EMBL" id="EFX71557.1"/>
    </source>
</evidence>
<keyword evidence="3 10" id="KW-0328">Glycosyltransferase</keyword>
<dbReference type="GO" id="GO:0016758">
    <property type="term" value="F:hexosyltransferase activity"/>
    <property type="evidence" value="ECO:0007669"/>
    <property type="project" value="InterPro"/>
</dbReference>
<dbReference type="PANTHER" id="PTHR11214">
    <property type="entry name" value="BETA-1,3-N-ACETYLGLUCOSAMINYLTRANSFERASE"/>
    <property type="match status" value="1"/>
</dbReference>
<evidence type="ECO:0000256" key="5">
    <source>
        <dbReference type="ARBA" id="ARBA00022692"/>
    </source>
</evidence>
<dbReference type="HOGENOM" id="CLU_036849_6_0_1"/>
<evidence type="ECO:0000256" key="10">
    <source>
        <dbReference type="RuleBase" id="RU363063"/>
    </source>
</evidence>
<dbReference type="GO" id="GO:0000139">
    <property type="term" value="C:Golgi membrane"/>
    <property type="evidence" value="ECO:0000318"/>
    <property type="project" value="GO_Central"/>
</dbReference>
<evidence type="ECO:0000256" key="1">
    <source>
        <dbReference type="ARBA" id="ARBA00004323"/>
    </source>
</evidence>
<gene>
    <name evidence="11" type="ORF">DAPPUDRAFT_60042</name>
</gene>
<reference evidence="11 12" key="1">
    <citation type="journal article" date="2011" name="Science">
        <title>The ecoresponsive genome of Daphnia pulex.</title>
        <authorList>
            <person name="Colbourne J.K."/>
            <person name="Pfrender M.E."/>
            <person name="Gilbert D."/>
            <person name="Thomas W.K."/>
            <person name="Tucker A."/>
            <person name="Oakley T.H."/>
            <person name="Tokishita S."/>
            <person name="Aerts A."/>
            <person name="Arnold G.J."/>
            <person name="Basu M.K."/>
            <person name="Bauer D.J."/>
            <person name="Caceres C.E."/>
            <person name="Carmel L."/>
            <person name="Casola C."/>
            <person name="Choi J.H."/>
            <person name="Detter J.C."/>
            <person name="Dong Q."/>
            <person name="Dusheyko S."/>
            <person name="Eads B.D."/>
            <person name="Frohlich T."/>
            <person name="Geiler-Samerotte K.A."/>
            <person name="Gerlach D."/>
            <person name="Hatcher P."/>
            <person name="Jogdeo S."/>
            <person name="Krijgsveld J."/>
            <person name="Kriventseva E.V."/>
            <person name="Kultz D."/>
            <person name="Laforsch C."/>
            <person name="Lindquist E."/>
            <person name="Lopez J."/>
            <person name="Manak J.R."/>
            <person name="Muller J."/>
            <person name="Pangilinan J."/>
            <person name="Patwardhan R.P."/>
            <person name="Pitluck S."/>
            <person name="Pritham E.J."/>
            <person name="Rechtsteiner A."/>
            <person name="Rho M."/>
            <person name="Rogozin I.B."/>
            <person name="Sakarya O."/>
            <person name="Salamov A."/>
            <person name="Schaack S."/>
            <person name="Shapiro H."/>
            <person name="Shiga Y."/>
            <person name="Skalitzky C."/>
            <person name="Smith Z."/>
            <person name="Souvorov A."/>
            <person name="Sung W."/>
            <person name="Tang Z."/>
            <person name="Tsuchiya D."/>
            <person name="Tu H."/>
            <person name="Vos H."/>
            <person name="Wang M."/>
            <person name="Wolf Y.I."/>
            <person name="Yamagata H."/>
            <person name="Yamada T."/>
            <person name="Ye Y."/>
            <person name="Shaw J.R."/>
            <person name="Andrews J."/>
            <person name="Crease T.J."/>
            <person name="Tang H."/>
            <person name="Lucas S.M."/>
            <person name="Robertson H.M."/>
            <person name="Bork P."/>
            <person name="Koonin E.V."/>
            <person name="Zdobnov E.M."/>
            <person name="Grigoriev I.V."/>
            <person name="Lynch M."/>
            <person name="Boore J.L."/>
        </authorList>
    </citation>
    <scope>NUCLEOTIDE SEQUENCE [LARGE SCALE GENOMIC DNA]</scope>
</reference>
<comment type="subcellular location">
    <subcellularLocation>
        <location evidence="1 10">Golgi apparatus membrane</location>
        <topology evidence="1 10">Single-pass type II membrane protein</topology>
    </subcellularLocation>
</comment>
<dbReference type="InParanoid" id="E9H9S6"/>
<proteinExistence type="inferred from homology"/>
<keyword evidence="5" id="KW-0812">Transmembrane</keyword>
<keyword evidence="7" id="KW-1133">Transmembrane helix</keyword>
<evidence type="ECO:0000256" key="3">
    <source>
        <dbReference type="ARBA" id="ARBA00022676"/>
    </source>
</evidence>
<dbReference type="KEGG" id="dpx:DAPPUDRAFT_60042"/>
<dbReference type="OrthoDB" id="6346213at2759"/>
<dbReference type="FunFam" id="3.90.550.50:FF:000071">
    <property type="entry name" value="Hexosyltransferase"/>
    <property type="match status" value="1"/>
</dbReference>
<evidence type="ECO:0000256" key="8">
    <source>
        <dbReference type="ARBA" id="ARBA00023034"/>
    </source>
</evidence>
<comment type="similarity">
    <text evidence="2 10">Belongs to the glycosyltransferase 31 family.</text>
</comment>
<sequence>MSWFQYPINLAPCVDLERISSSAGRYRSLFIGVISAAQYFERRSAIRQTWRGHLKTQSNIWNNPLDVVRFGFVIGLTDDEAVQQKVKEESEEYGDILQINTIDTYSNLSLKVAGLLNWVTTYCSPVDFILKVDDDVYVNVHNLATVLHSLTPSEPSVCGHQVGDNVPSRVEDGNREEMSVEEWPWKQYPPHILGDMVLMTGNSIRPLLAACQTTPLMPVENVYFYGICTKKAGIESHNYTGPIWVF</sequence>
<dbReference type="PANTHER" id="PTHR11214:SF334">
    <property type="entry name" value="HEXOSYLTRANSFERASE"/>
    <property type="match status" value="1"/>
</dbReference>
<keyword evidence="6" id="KW-0735">Signal-anchor</keyword>
<accession>E9H9S6</accession>
<evidence type="ECO:0000256" key="6">
    <source>
        <dbReference type="ARBA" id="ARBA00022968"/>
    </source>
</evidence>
<evidence type="ECO:0000313" key="12">
    <source>
        <dbReference type="Proteomes" id="UP000000305"/>
    </source>
</evidence>
<evidence type="ECO:0000256" key="2">
    <source>
        <dbReference type="ARBA" id="ARBA00008661"/>
    </source>
</evidence>
<keyword evidence="8 10" id="KW-0333">Golgi apparatus</keyword>
<dbReference type="GO" id="GO:0016757">
    <property type="term" value="F:glycosyltransferase activity"/>
    <property type="evidence" value="ECO:0000318"/>
    <property type="project" value="GO_Central"/>
</dbReference>
<keyword evidence="12" id="KW-1185">Reference proteome</keyword>
<protein>
    <recommendedName>
        <fullName evidence="10">Hexosyltransferase</fullName>
        <ecNumber evidence="10">2.4.1.-</ecNumber>
    </recommendedName>
</protein>
<evidence type="ECO:0000256" key="4">
    <source>
        <dbReference type="ARBA" id="ARBA00022679"/>
    </source>
</evidence>
<organism evidence="11 12">
    <name type="scientific">Daphnia pulex</name>
    <name type="common">Water flea</name>
    <dbReference type="NCBI Taxonomy" id="6669"/>
    <lineage>
        <taxon>Eukaryota</taxon>
        <taxon>Metazoa</taxon>
        <taxon>Ecdysozoa</taxon>
        <taxon>Arthropoda</taxon>
        <taxon>Crustacea</taxon>
        <taxon>Branchiopoda</taxon>
        <taxon>Diplostraca</taxon>
        <taxon>Cladocera</taxon>
        <taxon>Anomopoda</taxon>
        <taxon>Daphniidae</taxon>
        <taxon>Daphnia</taxon>
    </lineage>
</organism>
<dbReference type="AlphaFoldDB" id="E9H9S6"/>
<evidence type="ECO:0000256" key="9">
    <source>
        <dbReference type="ARBA" id="ARBA00023136"/>
    </source>
</evidence>
<dbReference type="EC" id="2.4.1.-" evidence="10"/>
<dbReference type="OMA" id="ANAYCNE"/>
<name>E9H9S6_DAPPU</name>